<dbReference type="GO" id="GO:0016491">
    <property type="term" value="F:oxidoreductase activity"/>
    <property type="evidence" value="ECO:0007669"/>
    <property type="project" value="InterPro"/>
</dbReference>
<dbReference type="InterPro" id="IPR009078">
    <property type="entry name" value="Ferritin-like_SF"/>
</dbReference>
<dbReference type="SUPFAM" id="SSF47240">
    <property type="entry name" value="Ferritin-like"/>
    <property type="match status" value="1"/>
</dbReference>
<dbReference type="InterPro" id="IPR012348">
    <property type="entry name" value="RNR-like"/>
</dbReference>
<dbReference type="EMBL" id="UINC01012767">
    <property type="protein sequence ID" value="SVA55555.1"/>
    <property type="molecule type" value="Genomic_DNA"/>
</dbReference>
<accession>A0A381WSS8</accession>
<dbReference type="AlphaFoldDB" id="A0A381WSS8"/>
<reference evidence="2" key="1">
    <citation type="submission" date="2018-05" db="EMBL/GenBank/DDBJ databases">
        <authorList>
            <person name="Lanie J.A."/>
            <person name="Ng W.-L."/>
            <person name="Kazmierczak K.M."/>
            <person name="Andrzejewski T.M."/>
            <person name="Davidsen T.M."/>
            <person name="Wayne K.J."/>
            <person name="Tettelin H."/>
            <person name="Glass J.I."/>
            <person name="Rusch D."/>
            <person name="Podicherti R."/>
            <person name="Tsui H.-C.T."/>
            <person name="Winkler M.E."/>
        </authorList>
    </citation>
    <scope>NUCLEOTIDE SEQUENCE</scope>
</reference>
<evidence type="ECO:0000313" key="2">
    <source>
        <dbReference type="EMBL" id="SVA55555.1"/>
    </source>
</evidence>
<organism evidence="2">
    <name type="scientific">marine metagenome</name>
    <dbReference type="NCBI Taxonomy" id="408172"/>
    <lineage>
        <taxon>unclassified sequences</taxon>
        <taxon>metagenomes</taxon>
        <taxon>ecological metagenomes</taxon>
    </lineage>
</organism>
<feature type="region of interest" description="Disordered" evidence="1">
    <location>
        <begin position="48"/>
        <end position="72"/>
    </location>
</feature>
<sequence length="310" mass="34646">MTISKEELDLAPAVREFGEDNNLDLSWLDTRGEWGVRAEPSKRGLTLGDIQLGSYGEPGDHSDNMTGRPRGARARNDAYRVGGYKIRSKADIWLSNAHVLYEESLQRQWSSATDVPWNTIKPLPDDIERAQCQLATFLTEVEFVAAEVPGRWLAATTPDYFEPRMFLISQVMDESRHLDVFRKRAFANGGGLMQRPNVTTSGTVGSIDLSNDFTEMSSRLHITGEGSVLTIFRMGELMAYNEAEKTIYRLAAQDEARHVAFGVMHLRYLAETEPERKEEIHCYLDEGEGALVAGNQNPASRDTAQSEALA</sequence>
<feature type="non-terminal residue" evidence="2">
    <location>
        <position position="310"/>
    </location>
</feature>
<name>A0A381WSS8_9ZZZZ</name>
<evidence type="ECO:0008006" key="3">
    <source>
        <dbReference type="Google" id="ProtNLM"/>
    </source>
</evidence>
<proteinExistence type="predicted"/>
<evidence type="ECO:0000256" key="1">
    <source>
        <dbReference type="SAM" id="MobiDB-lite"/>
    </source>
</evidence>
<protein>
    <recommendedName>
        <fullName evidence="3">Ferritin-like domain-containing protein</fullName>
    </recommendedName>
</protein>
<gene>
    <name evidence="2" type="ORF">METZ01_LOCUS108409</name>
</gene>
<dbReference type="Gene3D" id="1.10.620.20">
    <property type="entry name" value="Ribonucleotide Reductase, subunit A"/>
    <property type="match status" value="2"/>
</dbReference>